<gene>
    <name evidence="1" type="ORF">BPAE_0148g00220</name>
</gene>
<dbReference type="EMBL" id="PQXI01000148">
    <property type="protein sequence ID" value="TGO22992.1"/>
    <property type="molecule type" value="Genomic_DNA"/>
</dbReference>
<evidence type="ECO:0000313" key="1">
    <source>
        <dbReference type="EMBL" id="TGO22992.1"/>
    </source>
</evidence>
<dbReference type="Proteomes" id="UP000297910">
    <property type="component" value="Unassembled WGS sequence"/>
</dbReference>
<reference evidence="1 2" key="1">
    <citation type="submission" date="2017-12" db="EMBL/GenBank/DDBJ databases">
        <title>Comparative genomics of Botrytis spp.</title>
        <authorList>
            <person name="Valero-Jimenez C.A."/>
            <person name="Tapia P."/>
            <person name="Veloso J."/>
            <person name="Silva-Moreno E."/>
            <person name="Staats M."/>
            <person name="Valdes J.H."/>
            <person name="Van Kan J.A.L."/>
        </authorList>
    </citation>
    <scope>NUCLEOTIDE SEQUENCE [LARGE SCALE GENOMIC DNA]</scope>
    <source>
        <strain evidence="1 2">Bp0003</strain>
    </source>
</reference>
<dbReference type="AlphaFoldDB" id="A0A4Z1FJM1"/>
<keyword evidence="2" id="KW-1185">Reference proteome</keyword>
<name>A0A4Z1FJM1_9HELO</name>
<comment type="caution">
    <text evidence="1">The sequence shown here is derived from an EMBL/GenBank/DDBJ whole genome shotgun (WGS) entry which is preliminary data.</text>
</comment>
<proteinExistence type="predicted"/>
<accession>A0A4Z1FJM1</accession>
<sequence>MFANIHRYDSYINFSSQVKYELTGCLKDTPQSLALAKAGKVQLHWTSMTRIDKRRHMIRNPVIG</sequence>
<evidence type="ECO:0000313" key="2">
    <source>
        <dbReference type="Proteomes" id="UP000297910"/>
    </source>
</evidence>
<protein>
    <submittedName>
        <fullName evidence="1">Uncharacterized protein</fullName>
    </submittedName>
</protein>
<organism evidence="1 2">
    <name type="scientific">Botrytis paeoniae</name>
    <dbReference type="NCBI Taxonomy" id="278948"/>
    <lineage>
        <taxon>Eukaryota</taxon>
        <taxon>Fungi</taxon>
        <taxon>Dikarya</taxon>
        <taxon>Ascomycota</taxon>
        <taxon>Pezizomycotina</taxon>
        <taxon>Leotiomycetes</taxon>
        <taxon>Helotiales</taxon>
        <taxon>Sclerotiniaceae</taxon>
        <taxon>Botrytis</taxon>
    </lineage>
</organism>